<dbReference type="Pfam" id="PF00158">
    <property type="entry name" value="Sigma54_activat"/>
    <property type="match status" value="1"/>
</dbReference>
<evidence type="ECO:0000256" key="1">
    <source>
        <dbReference type="ARBA" id="ARBA00022741"/>
    </source>
</evidence>
<protein>
    <recommendedName>
        <fullName evidence="3">Sigma-54 factor interaction domain-containing protein</fullName>
    </recommendedName>
</protein>
<keyword evidence="1" id="KW-0547">Nucleotide-binding</keyword>
<dbReference type="AlphaFoldDB" id="A0A2P6CCV5"/>
<dbReference type="EMBL" id="MSCK01000001">
    <property type="protein sequence ID" value="PQJ72745.1"/>
    <property type="molecule type" value="Genomic_DNA"/>
</dbReference>
<dbReference type="InterPro" id="IPR002078">
    <property type="entry name" value="Sigma_54_int"/>
</dbReference>
<gene>
    <name evidence="4" type="ORF">BTO14_05500</name>
</gene>
<evidence type="ECO:0000313" key="4">
    <source>
        <dbReference type="EMBL" id="PQJ72745.1"/>
    </source>
</evidence>
<evidence type="ECO:0000256" key="2">
    <source>
        <dbReference type="ARBA" id="ARBA00022840"/>
    </source>
</evidence>
<evidence type="ECO:0000259" key="3">
    <source>
        <dbReference type="PROSITE" id="PS50045"/>
    </source>
</evidence>
<dbReference type="GO" id="GO:0006355">
    <property type="term" value="P:regulation of DNA-templated transcription"/>
    <property type="evidence" value="ECO:0007669"/>
    <property type="project" value="InterPro"/>
</dbReference>
<proteinExistence type="predicted"/>
<dbReference type="InterPro" id="IPR027417">
    <property type="entry name" value="P-loop_NTPase"/>
</dbReference>
<evidence type="ECO:0000313" key="5">
    <source>
        <dbReference type="Proteomes" id="UP000247345"/>
    </source>
</evidence>
<dbReference type="Gene3D" id="3.40.50.300">
    <property type="entry name" value="P-loop containing nucleotide triphosphate hydrolases"/>
    <property type="match status" value="1"/>
</dbReference>
<dbReference type="GO" id="GO:0005524">
    <property type="term" value="F:ATP binding"/>
    <property type="evidence" value="ECO:0007669"/>
    <property type="project" value="UniProtKB-KW"/>
</dbReference>
<dbReference type="CDD" id="cd00009">
    <property type="entry name" value="AAA"/>
    <property type="match status" value="1"/>
</dbReference>
<feature type="domain" description="Sigma-54 factor interaction" evidence="3">
    <location>
        <begin position="232"/>
        <end position="440"/>
    </location>
</feature>
<dbReference type="PROSITE" id="PS50045">
    <property type="entry name" value="SIGMA54_INTERACT_4"/>
    <property type="match status" value="1"/>
</dbReference>
<accession>A0A2P6CCV5</accession>
<reference evidence="4 5" key="1">
    <citation type="submission" date="2016-12" db="EMBL/GenBank/DDBJ databases">
        <title>Trade-off between light-utilization and light-protection in marine flavobacteria.</title>
        <authorList>
            <person name="Kumagai Y."/>
            <person name="Yoshizawa S."/>
            <person name="Kogure K."/>
            <person name="Iwasaki W."/>
        </authorList>
    </citation>
    <scope>NUCLEOTIDE SEQUENCE [LARGE SCALE GENOMIC DNA]</scope>
    <source>
        <strain evidence="4 5">KCTC 12100</strain>
    </source>
</reference>
<dbReference type="PANTHER" id="PTHR32071">
    <property type="entry name" value="TRANSCRIPTIONAL REGULATORY PROTEIN"/>
    <property type="match status" value="1"/>
</dbReference>
<organism evidence="4 5">
    <name type="scientific">Polaribacter butkevichii</name>
    <dbReference type="NCBI Taxonomy" id="218490"/>
    <lineage>
        <taxon>Bacteria</taxon>
        <taxon>Pseudomonadati</taxon>
        <taxon>Bacteroidota</taxon>
        <taxon>Flavobacteriia</taxon>
        <taxon>Flavobacteriales</taxon>
        <taxon>Flavobacteriaceae</taxon>
    </lineage>
</organism>
<dbReference type="Proteomes" id="UP000247345">
    <property type="component" value="Unassembled WGS sequence"/>
</dbReference>
<dbReference type="OrthoDB" id="5401077at2"/>
<sequence>MQNKNKQILLTWDAFNNGFIVTAKVLKSLLLENKVAISKVYYLQNQNLSNENLAEIDVFFERKKYREVLKSFDDKRIRDRLSENRRISESIKLETETLPKFENKRISISGVTNYQSIYDSLIKFIKDNFYSKDNIDLHINISPGTPQMHVVWLMLNSAGYLPLNTTLWSSQYDKTKDKTYLEEIKFKPNIFLSELLNKKHINNTVELNTNETKSIRRKEAEDKLMLFSHIPNTSILLLGERGTGKSTYVRELIVKKYNKDYPFSELACGTFSEELMKSELFGYKKGAFTGADKDKDGILSNFKNGGILFLDEVQDLSKPLQRQLIQVLQTGKYFPLGSSQAEKTNFRLIAASNNSYENLRSNKLDLDFFDRISRFIVEIPCLRECREDFVHNWESVWNDIASFDNAPSLIWDEKIHAFLKSKKLLGNFRDMQKLASHILAFYFESHKKDIAIDKAINEFEKWNIERIETKETYFVKGKTYNEIVAKFNKELAEWSIDTYGDKKEASIRLNRSESMLSKDIKMDRLK</sequence>
<dbReference type="SUPFAM" id="SSF52540">
    <property type="entry name" value="P-loop containing nucleoside triphosphate hydrolases"/>
    <property type="match status" value="1"/>
</dbReference>
<keyword evidence="5" id="KW-1185">Reference proteome</keyword>
<name>A0A2P6CCV5_9FLAO</name>
<keyword evidence="2" id="KW-0067">ATP-binding</keyword>
<dbReference type="RefSeq" id="WP_105048406.1">
    <property type="nucleotide sequence ID" value="NZ_CP150661.1"/>
</dbReference>
<dbReference type="SMART" id="SM00382">
    <property type="entry name" value="AAA"/>
    <property type="match status" value="1"/>
</dbReference>
<dbReference type="InterPro" id="IPR003593">
    <property type="entry name" value="AAA+_ATPase"/>
</dbReference>
<comment type="caution">
    <text evidence="4">The sequence shown here is derived from an EMBL/GenBank/DDBJ whole genome shotgun (WGS) entry which is preliminary data.</text>
</comment>